<name>A0A816AVL0_9BILA</name>
<protein>
    <recommendedName>
        <fullName evidence="7">Tetratricopeptide repeat protein</fullName>
    </recommendedName>
</protein>
<dbReference type="SMART" id="SM00028">
    <property type="entry name" value="TPR"/>
    <property type="match status" value="3"/>
</dbReference>
<dbReference type="PANTHER" id="PTHR45641:SF19">
    <property type="entry name" value="NEPHROCYSTIN-3"/>
    <property type="match status" value="1"/>
</dbReference>
<dbReference type="InterPro" id="IPR019734">
    <property type="entry name" value="TPR_rpt"/>
</dbReference>
<gene>
    <name evidence="4" type="ORF">GPM918_LOCUS42548</name>
    <name evidence="5" type="ORF">SRO942_LOCUS43816</name>
</gene>
<dbReference type="EMBL" id="CAJOBC010102578">
    <property type="protein sequence ID" value="CAF4480734.1"/>
    <property type="molecule type" value="Genomic_DNA"/>
</dbReference>
<dbReference type="OrthoDB" id="1658288at2759"/>
<evidence type="ECO:0000256" key="1">
    <source>
        <dbReference type="ARBA" id="ARBA00022737"/>
    </source>
</evidence>
<dbReference type="InterPro" id="IPR018708">
    <property type="entry name" value="DUF2225"/>
</dbReference>
<proteinExistence type="predicted"/>
<keyword evidence="1" id="KW-0677">Repeat</keyword>
<comment type="caution">
    <text evidence="4">The sequence shown here is derived from an EMBL/GenBank/DDBJ whole genome shotgun (WGS) entry which is preliminary data.</text>
</comment>
<evidence type="ECO:0000313" key="4">
    <source>
        <dbReference type="EMBL" id="CAF1602592.1"/>
    </source>
</evidence>
<dbReference type="PROSITE" id="PS50005">
    <property type="entry name" value="TPR"/>
    <property type="match status" value="2"/>
</dbReference>
<dbReference type="Gene3D" id="1.25.40.10">
    <property type="entry name" value="Tetratricopeptide repeat domain"/>
    <property type="match status" value="1"/>
</dbReference>
<dbReference type="SUPFAM" id="SSF48452">
    <property type="entry name" value="TPR-like"/>
    <property type="match status" value="1"/>
</dbReference>
<evidence type="ECO:0008006" key="7">
    <source>
        <dbReference type="Google" id="ProtNLM"/>
    </source>
</evidence>
<dbReference type="PANTHER" id="PTHR45641">
    <property type="entry name" value="TETRATRICOPEPTIDE REPEAT PROTEIN (AFU_ORTHOLOGUE AFUA_6G03870)"/>
    <property type="match status" value="1"/>
</dbReference>
<evidence type="ECO:0000313" key="6">
    <source>
        <dbReference type="Proteomes" id="UP000663829"/>
    </source>
</evidence>
<feature type="repeat" description="TPR" evidence="3">
    <location>
        <begin position="245"/>
        <end position="278"/>
    </location>
</feature>
<evidence type="ECO:0000256" key="2">
    <source>
        <dbReference type="ARBA" id="ARBA00022803"/>
    </source>
</evidence>
<accession>A0A816AVL0</accession>
<dbReference type="AlphaFoldDB" id="A0A816AVL0"/>
<keyword evidence="6" id="KW-1185">Reference proteome</keyword>
<feature type="repeat" description="TPR" evidence="3">
    <location>
        <begin position="287"/>
        <end position="320"/>
    </location>
</feature>
<dbReference type="EMBL" id="CAJNOQ010036102">
    <property type="protein sequence ID" value="CAF1602592.1"/>
    <property type="molecule type" value="Genomic_DNA"/>
</dbReference>
<keyword evidence="2 3" id="KW-0802">TPR repeat</keyword>
<dbReference type="Proteomes" id="UP000681722">
    <property type="component" value="Unassembled WGS sequence"/>
</dbReference>
<dbReference type="Pfam" id="PF09986">
    <property type="entry name" value="DUF2225"/>
    <property type="match status" value="1"/>
</dbReference>
<dbReference type="Proteomes" id="UP000663829">
    <property type="component" value="Unassembled WGS sequence"/>
</dbReference>
<evidence type="ECO:0000313" key="5">
    <source>
        <dbReference type="EMBL" id="CAF4480734.1"/>
    </source>
</evidence>
<dbReference type="InterPro" id="IPR011990">
    <property type="entry name" value="TPR-like_helical_dom_sf"/>
</dbReference>
<sequence>MREGEILFSVPAIFRIGEMKEFDDGVWNIQLKMTADDDQQLRQLGNYVRHKFLENHEFSALFEQARTKSPEDSHVIGIHENMLKFVQLMVYIHQFDDALKIAFERWVDLVDEDTITSRQTLSVFQSFVNPVERLSKGSDIDQNRLEWIENRLNHSPPTDTNELANLYNSAASLTNNLDQRLDYCLRHFKLLEETGHMTATKFIQHHIRIGDIFSEQVRFDDALINYQIALQKALGSESTTNPLIGDCYYRIGFTYLRLEEFEKVSEYYENALAIYSRSLPPTHLSFHKVYLAYGVYLANSKHYDEAMGYFQKAIEVHRAYSGHESVVEAEQQFAEYCNPQTNAVDRKKMDDLIAKLDKLGK</sequence>
<reference evidence="4" key="1">
    <citation type="submission" date="2021-02" db="EMBL/GenBank/DDBJ databases">
        <authorList>
            <person name="Nowell W R."/>
        </authorList>
    </citation>
    <scope>NUCLEOTIDE SEQUENCE</scope>
</reference>
<organism evidence="4 6">
    <name type="scientific">Didymodactylos carnosus</name>
    <dbReference type="NCBI Taxonomy" id="1234261"/>
    <lineage>
        <taxon>Eukaryota</taxon>
        <taxon>Metazoa</taxon>
        <taxon>Spiralia</taxon>
        <taxon>Gnathifera</taxon>
        <taxon>Rotifera</taxon>
        <taxon>Eurotatoria</taxon>
        <taxon>Bdelloidea</taxon>
        <taxon>Philodinida</taxon>
        <taxon>Philodinidae</taxon>
        <taxon>Didymodactylos</taxon>
    </lineage>
</organism>
<evidence type="ECO:0000256" key="3">
    <source>
        <dbReference type="PROSITE-ProRule" id="PRU00339"/>
    </source>
</evidence>